<reference evidence="6 7" key="1">
    <citation type="submission" date="2014-04" db="EMBL/GenBank/DDBJ databases">
        <authorList>
            <consortium name="DOE Joint Genome Institute"/>
            <person name="Kuo A."/>
            <person name="Ruytinx J."/>
            <person name="Rineau F."/>
            <person name="Colpaert J."/>
            <person name="Kohler A."/>
            <person name="Nagy L.G."/>
            <person name="Floudas D."/>
            <person name="Copeland A."/>
            <person name="Barry K.W."/>
            <person name="Cichocki N."/>
            <person name="Veneault-Fourrey C."/>
            <person name="LaButti K."/>
            <person name="Lindquist E.A."/>
            <person name="Lipzen A."/>
            <person name="Lundell T."/>
            <person name="Morin E."/>
            <person name="Murat C."/>
            <person name="Sun H."/>
            <person name="Tunlid A."/>
            <person name="Henrissat B."/>
            <person name="Grigoriev I.V."/>
            <person name="Hibbett D.S."/>
            <person name="Martin F."/>
            <person name="Nordberg H.P."/>
            <person name="Cantor M.N."/>
            <person name="Hua S.X."/>
        </authorList>
    </citation>
    <scope>NUCLEOTIDE SEQUENCE [LARGE SCALE GENOMIC DNA]</scope>
    <source>
        <strain evidence="6 7">UH-Slu-Lm8-n1</strain>
    </source>
</reference>
<evidence type="ECO:0000256" key="5">
    <source>
        <dbReference type="PROSITE-ProRule" id="PRU00221"/>
    </source>
</evidence>
<organism evidence="6 7">
    <name type="scientific">Suillus luteus UH-Slu-Lm8-n1</name>
    <dbReference type="NCBI Taxonomy" id="930992"/>
    <lineage>
        <taxon>Eukaryota</taxon>
        <taxon>Fungi</taxon>
        <taxon>Dikarya</taxon>
        <taxon>Basidiomycota</taxon>
        <taxon>Agaricomycotina</taxon>
        <taxon>Agaricomycetes</taxon>
        <taxon>Agaricomycetidae</taxon>
        <taxon>Boletales</taxon>
        <taxon>Suillineae</taxon>
        <taxon>Suillaceae</taxon>
        <taxon>Suillus</taxon>
    </lineage>
</organism>
<evidence type="ECO:0000313" key="7">
    <source>
        <dbReference type="Proteomes" id="UP000054485"/>
    </source>
</evidence>
<dbReference type="Pfam" id="PF00400">
    <property type="entry name" value="WD40"/>
    <property type="match status" value="2"/>
</dbReference>
<dbReference type="PROSITE" id="PS50082">
    <property type="entry name" value="WD_REPEATS_2"/>
    <property type="match status" value="1"/>
</dbReference>
<dbReference type="Gene3D" id="2.130.10.10">
    <property type="entry name" value="YVTN repeat-like/Quinoprotein amine dehydrogenase"/>
    <property type="match status" value="1"/>
</dbReference>
<evidence type="ECO:0000256" key="3">
    <source>
        <dbReference type="ARBA" id="ARBA00038394"/>
    </source>
</evidence>
<gene>
    <name evidence="6" type="ORF">CY34DRAFT_106042</name>
</gene>
<accession>A0A0D0ARD5</accession>
<dbReference type="EMBL" id="KN835193">
    <property type="protein sequence ID" value="KIK44306.1"/>
    <property type="molecule type" value="Genomic_DNA"/>
</dbReference>
<dbReference type="PANTHER" id="PTHR19877:SF1">
    <property type="entry name" value="EUKARYOTIC TRANSLATION INITIATION FACTOR 3 SUBUNIT I"/>
    <property type="match status" value="1"/>
</dbReference>
<name>A0A0D0ARD5_9AGAM</name>
<sequence>MHHFPSESQDPEYMFSPIGSKATVCAFTYTPNLIITGHESGKIALFDVVTGTEVLNNERAHMDVVTDLQLSTDRSYFVASSKNKTARVLVGGGQEAMQVTTASLRQGKFETRFWHKVFEEEVGRVKGHFGPINTIAVHPAGTSYASGGEDGFVRFHHFEESYFRAKPYGDLQLED</sequence>
<dbReference type="SUPFAM" id="SSF50998">
    <property type="entry name" value="Quinoprotein alcohol dehydrogenase-like"/>
    <property type="match status" value="1"/>
</dbReference>
<dbReference type="InParanoid" id="A0A0D0ARD5"/>
<dbReference type="PANTHER" id="PTHR19877">
    <property type="entry name" value="EUKARYOTIC TRANSLATION INITIATION FACTOR 3 SUBUNIT I"/>
    <property type="match status" value="1"/>
</dbReference>
<dbReference type="GO" id="GO:0003743">
    <property type="term" value="F:translation initiation factor activity"/>
    <property type="evidence" value="ECO:0007669"/>
    <property type="project" value="TreeGrafter"/>
</dbReference>
<dbReference type="AlphaFoldDB" id="A0A0D0ARD5"/>
<dbReference type="HOGENOM" id="CLU_043845_1_0_1"/>
<dbReference type="InterPro" id="IPR015943">
    <property type="entry name" value="WD40/YVTN_repeat-like_dom_sf"/>
</dbReference>
<evidence type="ECO:0000256" key="2">
    <source>
        <dbReference type="ARBA" id="ARBA00022737"/>
    </source>
</evidence>
<proteinExistence type="inferred from homology"/>
<keyword evidence="1 5" id="KW-0853">WD repeat</keyword>
<evidence type="ECO:0000256" key="1">
    <source>
        <dbReference type="ARBA" id="ARBA00022574"/>
    </source>
</evidence>
<comment type="similarity">
    <text evidence="3">Belongs to the WD repeat STRAP family.</text>
</comment>
<evidence type="ECO:0000313" key="6">
    <source>
        <dbReference type="EMBL" id="KIK44306.1"/>
    </source>
</evidence>
<dbReference type="SMART" id="SM00320">
    <property type="entry name" value="WD40"/>
    <property type="match status" value="3"/>
</dbReference>
<protein>
    <recommendedName>
        <fullName evidence="4">Serine-threonine kinase receptor-associated protein</fullName>
    </recommendedName>
</protein>
<keyword evidence="7" id="KW-1185">Reference proteome</keyword>
<dbReference type="GO" id="GO:0002183">
    <property type="term" value="P:cytoplasmic translational initiation"/>
    <property type="evidence" value="ECO:0007669"/>
    <property type="project" value="TreeGrafter"/>
</dbReference>
<dbReference type="Proteomes" id="UP000054485">
    <property type="component" value="Unassembled WGS sequence"/>
</dbReference>
<dbReference type="InterPro" id="IPR011047">
    <property type="entry name" value="Quinoprotein_ADH-like_sf"/>
</dbReference>
<dbReference type="GO" id="GO:0071541">
    <property type="term" value="C:eukaryotic translation initiation factor 3 complex, eIF3m"/>
    <property type="evidence" value="ECO:0007669"/>
    <property type="project" value="TreeGrafter"/>
</dbReference>
<reference evidence="7" key="2">
    <citation type="submission" date="2015-01" db="EMBL/GenBank/DDBJ databases">
        <title>Evolutionary Origins and Diversification of the Mycorrhizal Mutualists.</title>
        <authorList>
            <consortium name="DOE Joint Genome Institute"/>
            <consortium name="Mycorrhizal Genomics Consortium"/>
            <person name="Kohler A."/>
            <person name="Kuo A."/>
            <person name="Nagy L.G."/>
            <person name="Floudas D."/>
            <person name="Copeland A."/>
            <person name="Barry K.W."/>
            <person name="Cichocki N."/>
            <person name="Veneault-Fourrey C."/>
            <person name="LaButti K."/>
            <person name="Lindquist E.A."/>
            <person name="Lipzen A."/>
            <person name="Lundell T."/>
            <person name="Morin E."/>
            <person name="Murat C."/>
            <person name="Riley R."/>
            <person name="Ohm R."/>
            <person name="Sun H."/>
            <person name="Tunlid A."/>
            <person name="Henrissat B."/>
            <person name="Grigoriev I.V."/>
            <person name="Hibbett D.S."/>
            <person name="Martin F."/>
        </authorList>
    </citation>
    <scope>NUCLEOTIDE SEQUENCE [LARGE SCALE GENOMIC DNA]</scope>
    <source>
        <strain evidence="7">UH-Slu-Lm8-n1</strain>
    </source>
</reference>
<keyword evidence="2" id="KW-0677">Repeat</keyword>
<dbReference type="STRING" id="930992.A0A0D0ARD5"/>
<dbReference type="InterPro" id="IPR001680">
    <property type="entry name" value="WD40_rpt"/>
</dbReference>
<feature type="repeat" description="WD" evidence="5">
    <location>
        <begin position="125"/>
        <end position="155"/>
    </location>
</feature>
<evidence type="ECO:0000256" key="4">
    <source>
        <dbReference type="ARBA" id="ARBA00040390"/>
    </source>
</evidence>
<dbReference type="GO" id="GO:0003723">
    <property type="term" value="F:RNA binding"/>
    <property type="evidence" value="ECO:0007669"/>
    <property type="project" value="TreeGrafter"/>
</dbReference>
<dbReference type="OrthoDB" id="24966at2759"/>